<sequence>MSTSTPIPVYTPSEPTGPPPAHLANEEDDDELVRILKAHANLLTTRGRLTVDSEIQEANNQIKHIINILMYRCKAKHEELGITKDLLVFAQGKINAFDETFTNLERQLVIIRAANDNFIEENHNLQRDYDTMVELRRRAIGERNQARHERNVLQADYTQAVRDRNEAQNAVNRGNILLNHWRLRATRTGGQLVLVNAQLGQVNAQLAHANNRTIEPSSTSFKQSTRDDMATTAIGLPIFEGKATDDIDTFVRLYMGYLDTINLNPYAAGGPPESWKRAMGILRSCMAGEAAEWFDREITGKNWELSGITSTGGANLAAFVALVIPEGAGGPNAGTYVNGSEAHVYATDAANALVTIRAAFIPTHDLIGGDKAWGRAGARPTDRAAPATADAGVAANNNHPIVFPGIKPNQALYWLRTQFPTILDEKKRIRFNSLYQENEPVDAFYRTVKRAGKLLKLTDDLIIDQFFRGLSADNIFEAERFSNLNPDDLVKHLRNLERRRAEMRLGLQDRNRRLQADYSDVTQPPLGKQEPVVLTSKSSGVTQEQLQELLKAQAEELTKNFQVQFKQLQARPVRNPPVYRQQIKPVRPKPQRRVVQDHQDPDWDDGYVDHD</sequence>
<name>U9T7G3_RHIID</name>
<organism evidence="2">
    <name type="scientific">Rhizophagus irregularis (strain DAOM 181602 / DAOM 197198 / MUCL 43194)</name>
    <name type="common">Arbuscular mycorrhizal fungus</name>
    <name type="synonym">Glomus intraradices</name>
    <dbReference type="NCBI Taxonomy" id="747089"/>
    <lineage>
        <taxon>Eukaryota</taxon>
        <taxon>Fungi</taxon>
        <taxon>Fungi incertae sedis</taxon>
        <taxon>Mucoromycota</taxon>
        <taxon>Glomeromycotina</taxon>
        <taxon>Glomeromycetes</taxon>
        <taxon>Glomerales</taxon>
        <taxon>Glomeraceae</taxon>
        <taxon>Rhizophagus</taxon>
    </lineage>
</organism>
<feature type="region of interest" description="Disordered" evidence="1">
    <location>
        <begin position="573"/>
        <end position="611"/>
    </location>
</feature>
<feature type="region of interest" description="Disordered" evidence="1">
    <location>
        <begin position="1"/>
        <end position="25"/>
    </location>
</feature>
<dbReference type="HOGENOM" id="CLU_447304_0_0_1"/>
<proteinExistence type="predicted"/>
<accession>U9T7G3</accession>
<feature type="compositionally biased region" description="Basic and acidic residues" evidence="1">
    <location>
        <begin position="594"/>
        <end position="611"/>
    </location>
</feature>
<dbReference type="AlphaFoldDB" id="U9T7G3"/>
<evidence type="ECO:0000256" key="1">
    <source>
        <dbReference type="SAM" id="MobiDB-lite"/>
    </source>
</evidence>
<feature type="non-terminal residue" evidence="2">
    <location>
        <position position="611"/>
    </location>
</feature>
<dbReference type="EMBL" id="KI294568">
    <property type="protein sequence ID" value="ESA04114.1"/>
    <property type="molecule type" value="Genomic_DNA"/>
</dbReference>
<protein>
    <recommendedName>
        <fullName evidence="3">Retrotransposon gag domain-containing protein</fullName>
    </recommendedName>
</protein>
<evidence type="ECO:0000313" key="2">
    <source>
        <dbReference type="EMBL" id="ESA04114.1"/>
    </source>
</evidence>
<gene>
    <name evidence="2" type="ORF">GLOINDRAFT_516</name>
</gene>
<reference evidence="2" key="1">
    <citation type="submission" date="2013-07" db="EMBL/GenBank/DDBJ databases">
        <title>The genome of an arbuscular mycorrhizal fungus provides insights into the evolution of the oldest plant symbiosis.</title>
        <authorList>
            <consortium name="DOE Joint Genome Institute"/>
            <person name="Tisserant E."/>
            <person name="Malbreil M."/>
            <person name="Kuo A."/>
            <person name="Kohler A."/>
            <person name="Symeonidi A."/>
            <person name="Balestrini R."/>
            <person name="Charron P."/>
            <person name="Duensing N."/>
            <person name="Frei-dit-Frey N."/>
            <person name="Gianinazzi-Pearson V."/>
            <person name="Gilbert B."/>
            <person name="Handa Y."/>
            <person name="Hijri M."/>
            <person name="Kaul R."/>
            <person name="Kawaguchi M."/>
            <person name="Krajinski F."/>
            <person name="Lammers P."/>
            <person name="Lapierre D."/>
            <person name="Masclaux F.G."/>
            <person name="Murat C."/>
            <person name="Morin E."/>
            <person name="Ndikumana S."/>
            <person name="Pagni M."/>
            <person name="Petitpierre D."/>
            <person name="Requena N."/>
            <person name="Rosikiewicz P."/>
            <person name="Riley R."/>
            <person name="Saito K."/>
            <person name="San Clemente H."/>
            <person name="Shapiro H."/>
            <person name="van Tuinen D."/>
            <person name="Becard G."/>
            <person name="Bonfante P."/>
            <person name="Paszkowski U."/>
            <person name="Shachar-Hill Y."/>
            <person name="Young J.P."/>
            <person name="Sanders I.R."/>
            <person name="Henrissat B."/>
            <person name="Rensing S.A."/>
            <person name="Grigoriev I.V."/>
            <person name="Corradi N."/>
            <person name="Roux C."/>
            <person name="Martin F."/>
        </authorList>
    </citation>
    <scope>NUCLEOTIDE SEQUENCE</scope>
    <source>
        <strain evidence="2">DAOM 197198</strain>
    </source>
</reference>
<evidence type="ECO:0008006" key="3">
    <source>
        <dbReference type="Google" id="ProtNLM"/>
    </source>
</evidence>
<dbReference type="VEuPathDB" id="FungiDB:RhiirFUN_000514"/>